<evidence type="ECO:0008006" key="3">
    <source>
        <dbReference type="Google" id="ProtNLM"/>
    </source>
</evidence>
<dbReference type="Proteomes" id="UP000789941">
    <property type="component" value="Unassembled WGS sequence"/>
</dbReference>
<evidence type="ECO:0000313" key="1">
    <source>
        <dbReference type="EMBL" id="VVC04539.1"/>
    </source>
</evidence>
<dbReference type="AlphaFoldDB" id="A0A5E4LT11"/>
<dbReference type="InterPro" id="IPR036493">
    <property type="entry name" value="YunC_sf"/>
</dbReference>
<dbReference type="InterPro" id="IPR014931">
    <property type="entry name" value="DUF1805"/>
</dbReference>
<comment type="caution">
    <text evidence="1">The sequence shown here is derived from an EMBL/GenBank/DDBJ whole genome shotgun (WGS) entry which is preliminary data.</text>
</comment>
<sequence>MDEISFEGKKYIALKQDIGNLPLIVVKAKKGYIACSYIDKETAERVGDIAAFVSGVKCLDDMKKAKIRVATTWAEDLGIREGMSVKKALELMDIE</sequence>
<name>A0A5E4LT11_9ARCH</name>
<gene>
    <name evidence="1" type="ORF">LFW2832_01028</name>
</gene>
<dbReference type="Gene3D" id="3.30.1980.10">
    <property type="entry name" value="Hypothetical protein YunC"/>
    <property type="match status" value="1"/>
</dbReference>
<evidence type="ECO:0000313" key="2">
    <source>
        <dbReference type="Proteomes" id="UP000789941"/>
    </source>
</evidence>
<proteinExistence type="predicted"/>
<accession>A0A5E4LT11</accession>
<dbReference type="EMBL" id="CABMJJ010000009">
    <property type="protein sequence ID" value="VVC04539.1"/>
    <property type="molecule type" value="Genomic_DNA"/>
</dbReference>
<reference evidence="1 2" key="1">
    <citation type="submission" date="2019-08" db="EMBL/GenBank/DDBJ databases">
        <authorList>
            <person name="Vazquez-Campos X."/>
        </authorList>
    </citation>
    <scope>NUCLEOTIDE SEQUENCE [LARGE SCALE GENOMIC DNA]</scope>
    <source>
        <strain evidence="1">LFW-283_2</strain>
    </source>
</reference>
<dbReference type="SUPFAM" id="SSF102891">
    <property type="entry name" value="Hypothetical protein Ta1206"/>
    <property type="match status" value="1"/>
</dbReference>
<protein>
    <recommendedName>
        <fullName evidence="3">DUF1805 domain-containing protein</fullName>
    </recommendedName>
</protein>
<dbReference type="Pfam" id="PF08827">
    <property type="entry name" value="DUF1805"/>
    <property type="match status" value="1"/>
</dbReference>
<organism evidence="1 2">
    <name type="scientific">Candidatus Bilamarchaeum dharawalense</name>
    <dbReference type="NCBI Taxonomy" id="2885759"/>
    <lineage>
        <taxon>Archaea</taxon>
        <taxon>Candidatus Micrarchaeota</taxon>
        <taxon>Candidatus Micrarchaeia</taxon>
        <taxon>Candidatus Anstonellales</taxon>
        <taxon>Candidatus Bilamarchaeaceae</taxon>
        <taxon>Candidatus Bilamarchaeum</taxon>
    </lineage>
</organism>